<proteinExistence type="predicted"/>
<reference evidence="1" key="1">
    <citation type="journal article" date="2014" name="Front. Microbiol.">
        <title>High frequency of phylogenetically diverse reductive dehalogenase-homologous genes in deep subseafloor sedimentary metagenomes.</title>
        <authorList>
            <person name="Kawai M."/>
            <person name="Futagami T."/>
            <person name="Toyoda A."/>
            <person name="Takaki Y."/>
            <person name="Nishi S."/>
            <person name="Hori S."/>
            <person name="Arai W."/>
            <person name="Tsubouchi T."/>
            <person name="Morono Y."/>
            <person name="Uchiyama I."/>
            <person name="Ito T."/>
            <person name="Fujiyama A."/>
            <person name="Inagaki F."/>
            <person name="Takami H."/>
        </authorList>
    </citation>
    <scope>NUCLEOTIDE SEQUENCE</scope>
    <source>
        <strain evidence="1">Expedition CK06-06</strain>
    </source>
</reference>
<protein>
    <submittedName>
        <fullName evidence="1">Uncharacterized protein</fullName>
    </submittedName>
</protein>
<evidence type="ECO:0000313" key="1">
    <source>
        <dbReference type="EMBL" id="GAI60554.1"/>
    </source>
</evidence>
<name>X1RYH3_9ZZZZ</name>
<organism evidence="1">
    <name type="scientific">marine sediment metagenome</name>
    <dbReference type="NCBI Taxonomy" id="412755"/>
    <lineage>
        <taxon>unclassified sequences</taxon>
        <taxon>metagenomes</taxon>
        <taxon>ecological metagenomes</taxon>
    </lineage>
</organism>
<accession>X1RYH3</accession>
<sequence>MSTQRVKPLIMMSFNKENWLDFEKMREVYGEYALFKDKYLDEIMGLRYARDDEVPAAMLDYSKADRLIAAEEKRDARREGNMIYQRGKV</sequence>
<gene>
    <name evidence="1" type="ORF">S12H4_09997</name>
</gene>
<comment type="caution">
    <text evidence="1">The sequence shown here is derived from an EMBL/GenBank/DDBJ whole genome shotgun (WGS) entry which is preliminary data.</text>
</comment>
<dbReference type="EMBL" id="BARW01004174">
    <property type="protein sequence ID" value="GAI60554.1"/>
    <property type="molecule type" value="Genomic_DNA"/>
</dbReference>
<dbReference type="AlphaFoldDB" id="X1RYH3"/>